<evidence type="ECO:0000313" key="2">
    <source>
        <dbReference type="EMBL" id="GKV09330.1"/>
    </source>
</evidence>
<gene>
    <name evidence="2" type="ORF">SLEP1_g20848</name>
</gene>
<keyword evidence="3" id="KW-1185">Reference proteome</keyword>
<keyword evidence="1" id="KW-0812">Transmembrane</keyword>
<evidence type="ECO:0000256" key="1">
    <source>
        <dbReference type="SAM" id="Phobius"/>
    </source>
</evidence>
<dbReference type="Proteomes" id="UP001054252">
    <property type="component" value="Unassembled WGS sequence"/>
</dbReference>
<name>A0AAV5JEP8_9ROSI</name>
<dbReference type="EMBL" id="BPVZ01000030">
    <property type="protein sequence ID" value="GKV09330.1"/>
    <property type="molecule type" value="Genomic_DNA"/>
</dbReference>
<reference evidence="2 3" key="1">
    <citation type="journal article" date="2021" name="Commun. Biol.">
        <title>The genome of Shorea leprosula (Dipterocarpaceae) highlights the ecological relevance of drought in aseasonal tropical rainforests.</title>
        <authorList>
            <person name="Ng K.K.S."/>
            <person name="Kobayashi M.J."/>
            <person name="Fawcett J.A."/>
            <person name="Hatakeyama M."/>
            <person name="Paape T."/>
            <person name="Ng C.H."/>
            <person name="Ang C.C."/>
            <person name="Tnah L.H."/>
            <person name="Lee C.T."/>
            <person name="Nishiyama T."/>
            <person name="Sese J."/>
            <person name="O'Brien M.J."/>
            <person name="Copetti D."/>
            <person name="Mohd Noor M.I."/>
            <person name="Ong R.C."/>
            <person name="Putra M."/>
            <person name="Sireger I.Z."/>
            <person name="Indrioko S."/>
            <person name="Kosugi Y."/>
            <person name="Izuno A."/>
            <person name="Isagi Y."/>
            <person name="Lee S.L."/>
            <person name="Shimizu K.K."/>
        </authorList>
    </citation>
    <scope>NUCLEOTIDE SEQUENCE [LARGE SCALE GENOMIC DNA]</scope>
    <source>
        <strain evidence="2">214</strain>
    </source>
</reference>
<accession>A0AAV5JEP8</accession>
<protein>
    <submittedName>
        <fullName evidence="2">Uncharacterized protein</fullName>
    </submittedName>
</protein>
<feature type="transmembrane region" description="Helical" evidence="1">
    <location>
        <begin position="71"/>
        <end position="95"/>
    </location>
</feature>
<comment type="caution">
    <text evidence="2">The sequence shown here is derived from an EMBL/GenBank/DDBJ whole genome shotgun (WGS) entry which is preliminary data.</text>
</comment>
<sequence>METKDETLKSPIAISCAKAAMLLSSLKSSPNYLLESTNNDEDEEKEMMRREIGYLRLELTRERMKRRRIKLCGLMELILQVVVLMISSFFLILAFKSS</sequence>
<evidence type="ECO:0000313" key="3">
    <source>
        <dbReference type="Proteomes" id="UP001054252"/>
    </source>
</evidence>
<proteinExistence type="predicted"/>
<keyword evidence="1" id="KW-1133">Transmembrane helix</keyword>
<dbReference type="AlphaFoldDB" id="A0AAV5JEP8"/>
<keyword evidence="1" id="KW-0472">Membrane</keyword>
<organism evidence="2 3">
    <name type="scientific">Rubroshorea leprosula</name>
    <dbReference type="NCBI Taxonomy" id="152421"/>
    <lineage>
        <taxon>Eukaryota</taxon>
        <taxon>Viridiplantae</taxon>
        <taxon>Streptophyta</taxon>
        <taxon>Embryophyta</taxon>
        <taxon>Tracheophyta</taxon>
        <taxon>Spermatophyta</taxon>
        <taxon>Magnoliopsida</taxon>
        <taxon>eudicotyledons</taxon>
        <taxon>Gunneridae</taxon>
        <taxon>Pentapetalae</taxon>
        <taxon>rosids</taxon>
        <taxon>malvids</taxon>
        <taxon>Malvales</taxon>
        <taxon>Dipterocarpaceae</taxon>
        <taxon>Rubroshorea</taxon>
    </lineage>
</organism>